<dbReference type="HOGENOM" id="CLU_1066303_0_0_1"/>
<reference evidence="3" key="2">
    <citation type="submission" date="2015-01" db="EMBL/GenBank/DDBJ databases">
        <title>Evolutionary Origins and Diversification of the Mycorrhizal Mutualists.</title>
        <authorList>
            <consortium name="DOE Joint Genome Institute"/>
            <consortium name="Mycorrhizal Genomics Consortium"/>
            <person name="Kohler A."/>
            <person name="Kuo A."/>
            <person name="Nagy L.G."/>
            <person name="Floudas D."/>
            <person name="Copeland A."/>
            <person name="Barry K.W."/>
            <person name="Cichocki N."/>
            <person name="Veneault-Fourrey C."/>
            <person name="LaButti K."/>
            <person name="Lindquist E.A."/>
            <person name="Lipzen A."/>
            <person name="Lundell T."/>
            <person name="Morin E."/>
            <person name="Murat C."/>
            <person name="Riley R."/>
            <person name="Ohm R."/>
            <person name="Sun H."/>
            <person name="Tunlid A."/>
            <person name="Henrissat B."/>
            <person name="Grigoriev I.V."/>
            <person name="Hibbett D.S."/>
            <person name="Martin F."/>
        </authorList>
    </citation>
    <scope>NUCLEOTIDE SEQUENCE [LARGE SCALE GENOMIC DNA]</scope>
    <source>
        <strain evidence="3">MUT 4182</strain>
    </source>
</reference>
<feature type="compositionally biased region" description="Basic and acidic residues" evidence="1">
    <location>
        <begin position="158"/>
        <end position="177"/>
    </location>
</feature>
<dbReference type="AlphaFoldDB" id="A0A0C3QS73"/>
<name>A0A0C3QS73_9AGAM</name>
<sequence>MPRIGRGRGKTSQATKNLSTENKRLSDVLAGSGSQSLATPPVIDEHHHVDVWDPDAAPMEASWGVSADDWNNPQGDNTWEWEAAGDESIASGDPFKEKKLAWRKEHDHVYSSEHRVRRWREKLPVKRLLLSRAEEIESCVEVPPEAELWDGKSGCRLQSRERSRSKGRQGKRDRAAATEEWNQQVEAMIAKGALVVNDPDSLPGTFSNDIQNWLDKLLKKPKWSHVKKAKAKAFFEMPMHEKVSAVERLSRQIAEGPSWDI</sequence>
<dbReference type="Proteomes" id="UP000054248">
    <property type="component" value="Unassembled WGS sequence"/>
</dbReference>
<organism evidence="2 3">
    <name type="scientific">Tulasnella calospora MUT 4182</name>
    <dbReference type="NCBI Taxonomy" id="1051891"/>
    <lineage>
        <taxon>Eukaryota</taxon>
        <taxon>Fungi</taxon>
        <taxon>Dikarya</taxon>
        <taxon>Basidiomycota</taxon>
        <taxon>Agaricomycotina</taxon>
        <taxon>Agaricomycetes</taxon>
        <taxon>Cantharellales</taxon>
        <taxon>Tulasnellaceae</taxon>
        <taxon>Tulasnella</taxon>
    </lineage>
</organism>
<evidence type="ECO:0000256" key="1">
    <source>
        <dbReference type="SAM" id="MobiDB-lite"/>
    </source>
</evidence>
<reference evidence="2 3" key="1">
    <citation type="submission" date="2014-04" db="EMBL/GenBank/DDBJ databases">
        <authorList>
            <consortium name="DOE Joint Genome Institute"/>
            <person name="Kuo A."/>
            <person name="Girlanda M."/>
            <person name="Perotto S."/>
            <person name="Kohler A."/>
            <person name="Nagy L.G."/>
            <person name="Floudas D."/>
            <person name="Copeland A."/>
            <person name="Barry K.W."/>
            <person name="Cichocki N."/>
            <person name="Veneault-Fourrey C."/>
            <person name="LaButti K."/>
            <person name="Lindquist E.A."/>
            <person name="Lipzen A."/>
            <person name="Lundell T."/>
            <person name="Morin E."/>
            <person name="Murat C."/>
            <person name="Sun H."/>
            <person name="Tunlid A."/>
            <person name="Henrissat B."/>
            <person name="Grigoriev I.V."/>
            <person name="Hibbett D.S."/>
            <person name="Martin F."/>
            <person name="Nordberg H.P."/>
            <person name="Cantor M.N."/>
            <person name="Hua S.X."/>
        </authorList>
    </citation>
    <scope>NUCLEOTIDE SEQUENCE [LARGE SCALE GENOMIC DNA]</scope>
    <source>
        <strain evidence="2 3">MUT 4182</strain>
    </source>
</reference>
<dbReference type="OrthoDB" id="3180482at2759"/>
<evidence type="ECO:0000313" key="2">
    <source>
        <dbReference type="EMBL" id="KIO30779.1"/>
    </source>
</evidence>
<keyword evidence="3" id="KW-1185">Reference proteome</keyword>
<dbReference type="EMBL" id="KN822968">
    <property type="protein sequence ID" value="KIO30779.1"/>
    <property type="molecule type" value="Genomic_DNA"/>
</dbReference>
<accession>A0A0C3QS73</accession>
<evidence type="ECO:0000313" key="3">
    <source>
        <dbReference type="Proteomes" id="UP000054248"/>
    </source>
</evidence>
<protein>
    <submittedName>
        <fullName evidence="2">Uncharacterized protein</fullName>
    </submittedName>
</protein>
<feature type="region of interest" description="Disordered" evidence="1">
    <location>
        <begin position="1"/>
        <end position="47"/>
    </location>
</feature>
<gene>
    <name evidence="2" type="ORF">M407DRAFT_20104</name>
</gene>
<feature type="compositionally biased region" description="Polar residues" evidence="1">
    <location>
        <begin position="10"/>
        <end position="20"/>
    </location>
</feature>
<proteinExistence type="predicted"/>
<feature type="region of interest" description="Disordered" evidence="1">
    <location>
        <begin position="156"/>
        <end position="179"/>
    </location>
</feature>